<dbReference type="EMBL" id="AFNH02000516">
    <property type="protein sequence ID" value="EZG67455.1"/>
    <property type="molecule type" value="Genomic_DNA"/>
</dbReference>
<evidence type="ECO:0000313" key="2">
    <source>
        <dbReference type="EMBL" id="EZG67455.1"/>
    </source>
</evidence>
<sequence length="91" mass="10233">MVNEDEVKTPLTGKRVLPRLFTSENVQLVVLVLAIAGGALACIALLKLLFPGLFWLSVVLVVIITVLVVHRQQSIKYRQRDFGDEESSMYY</sequence>
<keyword evidence="1 2" id="KW-0812">Transmembrane</keyword>
<keyword evidence="3" id="KW-1185">Reference proteome</keyword>
<dbReference type="GeneID" id="22912517"/>
<feature type="transmembrane region" description="Helical" evidence="1">
    <location>
        <begin position="52"/>
        <end position="70"/>
    </location>
</feature>
<dbReference type="AlphaFoldDB" id="A0A023B7L4"/>
<dbReference type="VEuPathDB" id="CryptoDB:GNI_068650"/>
<protein>
    <submittedName>
        <fullName evidence="2">Transmembrane protein</fullName>
    </submittedName>
</protein>
<dbReference type="Proteomes" id="UP000019763">
    <property type="component" value="Unassembled WGS sequence"/>
</dbReference>
<feature type="transmembrane region" description="Helical" evidence="1">
    <location>
        <begin position="28"/>
        <end position="46"/>
    </location>
</feature>
<dbReference type="RefSeq" id="XP_011130232.1">
    <property type="nucleotide sequence ID" value="XM_011131930.1"/>
</dbReference>
<gene>
    <name evidence="2" type="ORF">GNI_068650</name>
</gene>
<evidence type="ECO:0000313" key="3">
    <source>
        <dbReference type="Proteomes" id="UP000019763"/>
    </source>
</evidence>
<evidence type="ECO:0000256" key="1">
    <source>
        <dbReference type="SAM" id="Phobius"/>
    </source>
</evidence>
<organism evidence="2 3">
    <name type="scientific">Gregarina niphandrodes</name>
    <name type="common">Septate eugregarine</name>
    <dbReference type="NCBI Taxonomy" id="110365"/>
    <lineage>
        <taxon>Eukaryota</taxon>
        <taxon>Sar</taxon>
        <taxon>Alveolata</taxon>
        <taxon>Apicomplexa</taxon>
        <taxon>Conoidasida</taxon>
        <taxon>Gregarinasina</taxon>
        <taxon>Eugregarinorida</taxon>
        <taxon>Gregarinidae</taxon>
        <taxon>Gregarina</taxon>
    </lineage>
</organism>
<proteinExistence type="predicted"/>
<name>A0A023B7L4_GRENI</name>
<reference evidence="2" key="1">
    <citation type="submission" date="2013-12" db="EMBL/GenBank/DDBJ databases">
        <authorList>
            <person name="Omoto C.K."/>
            <person name="Sibley D."/>
            <person name="Venepally P."/>
            <person name="Hadjithomas M."/>
            <person name="Karamycheva S."/>
            <person name="Brunk B."/>
            <person name="Roos D."/>
            <person name="Caler E."/>
            <person name="Lorenzi H."/>
        </authorList>
    </citation>
    <scope>NUCLEOTIDE SEQUENCE</scope>
</reference>
<comment type="caution">
    <text evidence="2">The sequence shown here is derived from an EMBL/GenBank/DDBJ whole genome shotgun (WGS) entry which is preliminary data.</text>
</comment>
<accession>A0A023B7L4</accession>
<keyword evidence="1" id="KW-0472">Membrane</keyword>
<keyword evidence="1" id="KW-1133">Transmembrane helix</keyword>